<feature type="active site" evidence="9">
    <location>
        <position position="146"/>
    </location>
</feature>
<comment type="catalytic activity">
    <reaction evidence="9">
        <text>2 a 1,2-diacyl-sn-glycero-3-phospho-(1'-sn-glycerol) = a cardiolipin + glycerol</text>
        <dbReference type="Rhea" id="RHEA:31451"/>
        <dbReference type="ChEBI" id="CHEBI:17754"/>
        <dbReference type="ChEBI" id="CHEBI:62237"/>
        <dbReference type="ChEBI" id="CHEBI:64716"/>
    </reaction>
</comment>
<keyword evidence="8 9" id="KW-1208">Phospholipid metabolism</keyword>
<evidence type="ECO:0000256" key="2">
    <source>
        <dbReference type="ARBA" id="ARBA00022516"/>
    </source>
</evidence>
<reference evidence="11 12" key="1">
    <citation type="submission" date="2021-01" db="EMBL/GenBank/DDBJ databases">
        <title>Piscinibacter sp. Jin2 Genome sequencing and assembly.</title>
        <authorList>
            <person name="Kim I."/>
        </authorList>
    </citation>
    <scope>NUCLEOTIDE SEQUENCE [LARGE SCALE GENOMIC DNA]</scope>
    <source>
        <strain evidence="11 12">Jin2</strain>
    </source>
</reference>
<dbReference type="AlphaFoldDB" id="A0A9X1BQN2"/>
<keyword evidence="5 9" id="KW-0443">Lipid metabolism</keyword>
<protein>
    <recommendedName>
        <fullName evidence="9">Cardiolipin synthase B</fullName>
        <shortName evidence="9">CL synthase</shortName>
        <ecNumber evidence="9">2.7.8.-</ecNumber>
    </recommendedName>
</protein>
<dbReference type="InterPro" id="IPR001736">
    <property type="entry name" value="PLipase_D/transphosphatidylase"/>
</dbReference>
<keyword evidence="6 9" id="KW-0472">Membrane</keyword>
<dbReference type="EC" id="2.7.8.-" evidence="9"/>
<evidence type="ECO:0000256" key="8">
    <source>
        <dbReference type="ARBA" id="ARBA00023264"/>
    </source>
</evidence>
<evidence type="ECO:0000256" key="3">
    <source>
        <dbReference type="ARBA" id="ARBA00022679"/>
    </source>
</evidence>
<evidence type="ECO:0000259" key="10">
    <source>
        <dbReference type="PROSITE" id="PS50035"/>
    </source>
</evidence>
<dbReference type="InterPro" id="IPR025202">
    <property type="entry name" value="PLD-like_dom"/>
</dbReference>
<dbReference type="PANTHER" id="PTHR21248">
    <property type="entry name" value="CARDIOLIPIN SYNTHASE"/>
    <property type="match status" value="1"/>
</dbReference>
<dbReference type="PANTHER" id="PTHR21248:SF23">
    <property type="entry name" value="CARDIOLIPIN SYNTHASE B"/>
    <property type="match status" value="1"/>
</dbReference>
<evidence type="ECO:0000256" key="6">
    <source>
        <dbReference type="ARBA" id="ARBA00023136"/>
    </source>
</evidence>
<feature type="active site" evidence="9">
    <location>
        <position position="355"/>
    </location>
</feature>
<name>A0A9X1BQN2_9BURK</name>
<dbReference type="Proteomes" id="UP000643207">
    <property type="component" value="Unassembled WGS sequence"/>
</dbReference>
<dbReference type="Pfam" id="PF13091">
    <property type="entry name" value="PLDc_2"/>
    <property type="match status" value="2"/>
</dbReference>
<proteinExistence type="inferred from homology"/>
<evidence type="ECO:0000256" key="5">
    <source>
        <dbReference type="ARBA" id="ARBA00023098"/>
    </source>
</evidence>
<dbReference type="CDD" id="cd09159">
    <property type="entry name" value="PLDc_ybhO_like_2"/>
    <property type="match status" value="1"/>
</dbReference>
<evidence type="ECO:0000256" key="4">
    <source>
        <dbReference type="ARBA" id="ARBA00022737"/>
    </source>
</evidence>
<keyword evidence="7 9" id="KW-0594">Phospholipid biosynthesis</keyword>
<evidence type="ECO:0000256" key="7">
    <source>
        <dbReference type="ARBA" id="ARBA00023209"/>
    </source>
</evidence>
<comment type="caution">
    <text evidence="11">The sequence shown here is derived from an EMBL/GenBank/DDBJ whole genome shotgun (WGS) entry which is preliminary data.</text>
</comment>
<feature type="active site" evidence="9">
    <location>
        <position position="360"/>
    </location>
</feature>
<dbReference type="HAMAP" id="MF_01917">
    <property type="entry name" value="Cardiolipin_synth_ClsB"/>
    <property type="match status" value="1"/>
</dbReference>
<gene>
    <name evidence="9 11" type="primary">clsB</name>
    <name evidence="11" type="ORF">JI742_04065</name>
</gene>
<evidence type="ECO:0000256" key="9">
    <source>
        <dbReference type="HAMAP-Rule" id="MF_01917"/>
    </source>
</evidence>
<dbReference type="InterPro" id="IPR030872">
    <property type="entry name" value="Cardiolipin_synth_ClsB"/>
</dbReference>
<organism evidence="11 12">
    <name type="scientific">Aquariibacter lacus</name>
    <dbReference type="NCBI Taxonomy" id="2801332"/>
    <lineage>
        <taxon>Bacteria</taxon>
        <taxon>Pseudomonadati</taxon>
        <taxon>Pseudomonadota</taxon>
        <taxon>Betaproteobacteria</taxon>
        <taxon>Burkholderiales</taxon>
        <taxon>Sphaerotilaceae</taxon>
        <taxon>Aquariibacter</taxon>
    </lineage>
</organism>
<keyword evidence="1 9" id="KW-1003">Cell membrane</keyword>
<dbReference type="NCBIfam" id="NF008427">
    <property type="entry name" value="PRK11263.1"/>
    <property type="match status" value="1"/>
</dbReference>
<keyword evidence="4" id="KW-0677">Repeat</keyword>
<accession>A0A9X1BQN2</accession>
<dbReference type="EMBL" id="JAERRA010000001">
    <property type="protein sequence ID" value="MBL0719059.1"/>
    <property type="molecule type" value="Genomic_DNA"/>
</dbReference>
<dbReference type="GO" id="GO:0005886">
    <property type="term" value="C:plasma membrane"/>
    <property type="evidence" value="ECO:0007669"/>
    <property type="project" value="UniProtKB-SubCell"/>
</dbReference>
<evidence type="ECO:0000313" key="12">
    <source>
        <dbReference type="Proteomes" id="UP000643207"/>
    </source>
</evidence>
<comment type="subcellular location">
    <subcellularLocation>
        <location evidence="9">Cell membrane</location>
        <topology evidence="9">Peripheral membrane protein</topology>
    </subcellularLocation>
</comment>
<evidence type="ECO:0000256" key="1">
    <source>
        <dbReference type="ARBA" id="ARBA00022475"/>
    </source>
</evidence>
<keyword evidence="3 9" id="KW-0808">Transferase</keyword>
<evidence type="ECO:0000313" key="11">
    <source>
        <dbReference type="EMBL" id="MBL0719059.1"/>
    </source>
</evidence>
<dbReference type="RefSeq" id="WP_201824195.1">
    <property type="nucleotide sequence ID" value="NZ_JAERRA010000001.1"/>
</dbReference>
<dbReference type="Gene3D" id="3.30.870.10">
    <property type="entry name" value="Endonuclease Chain A"/>
    <property type="match status" value="2"/>
</dbReference>
<dbReference type="SMART" id="SM00155">
    <property type="entry name" value="PLDc"/>
    <property type="match status" value="2"/>
</dbReference>
<dbReference type="PROSITE" id="PS50035">
    <property type="entry name" value="PLD"/>
    <property type="match status" value="2"/>
</dbReference>
<feature type="active site" evidence="9">
    <location>
        <position position="151"/>
    </location>
</feature>
<comment type="function">
    <text evidence="9">Catalyzes the phosphatidyl group transfer from one phosphatidylglycerol molecule to another to form cardiolipin (CL) (diphosphatidylglycerol) and glycerol.</text>
</comment>
<dbReference type="GO" id="GO:0032049">
    <property type="term" value="P:cardiolipin biosynthetic process"/>
    <property type="evidence" value="ECO:0007669"/>
    <property type="project" value="InterPro"/>
</dbReference>
<dbReference type="GO" id="GO:0008808">
    <property type="term" value="F:cardiolipin synthase activity"/>
    <property type="evidence" value="ECO:0007669"/>
    <property type="project" value="InterPro"/>
</dbReference>
<keyword evidence="2 9" id="KW-0444">Lipid biosynthesis</keyword>
<feature type="domain" description="PLD phosphodiesterase" evidence="10">
    <location>
        <begin position="348"/>
        <end position="375"/>
    </location>
</feature>
<feature type="active site" evidence="9">
    <location>
        <position position="353"/>
    </location>
</feature>
<keyword evidence="12" id="KW-1185">Reference proteome</keyword>
<feature type="active site" evidence="9">
    <location>
        <position position="144"/>
    </location>
</feature>
<sequence>MDAPARLPRRAVSAAANWLRDRRWYLKHRPLEAGGHELALLRGGEAYFADLVAAIDHAMAEVWVASYIFEDPAVDPSAARVAEALAAAARRGLRVRVVVDGFGSRLALPGLRAVLEPAGVDLAVFRPLTGWWHWLQPRQLRRLHHKLAVVDGALAWCGGINLIDDRLDQHHGWSDSPRLDYALRLRGPVVGPIAQTLSAVWHRAWLGHDWRDELRALVRHPRPMARVRALWRGLRSPRLARRGSRRPATEGAAPGRAAFVLRDNLRQRRAIERAYLDAFRRAREGIDLVCPYFYPGRAFRQALLDAAARGVQVRLLLQGKVDLPLAALAARGLYEELLGGGLRLYEYTPAFLHAKVARVDGDWATVGSSNIDPLSLLLNLEANVIVRDPACVAELRLALDQDFAAAREVRAEELVAQPRWRRALHRGLVALLTRAYLWMASGPDRS</sequence>
<feature type="domain" description="PLD phosphodiesterase" evidence="10">
    <location>
        <begin position="139"/>
        <end position="166"/>
    </location>
</feature>
<comment type="similarity">
    <text evidence="9">Belongs to the phospholipase D family. Cardiolipin synthase subfamily. ClsB sub-subfamily.</text>
</comment>
<dbReference type="SUPFAM" id="SSF56024">
    <property type="entry name" value="Phospholipase D/nuclease"/>
    <property type="match status" value="2"/>
</dbReference>